<dbReference type="Proteomes" id="UP000820818">
    <property type="component" value="Linkage Group LG1"/>
</dbReference>
<evidence type="ECO:0000313" key="2">
    <source>
        <dbReference type="EMBL" id="KAI9564498.1"/>
    </source>
</evidence>
<feature type="compositionally biased region" description="Basic and acidic residues" evidence="1">
    <location>
        <begin position="25"/>
        <end position="35"/>
    </location>
</feature>
<evidence type="ECO:0000256" key="1">
    <source>
        <dbReference type="SAM" id="MobiDB-lite"/>
    </source>
</evidence>
<organism evidence="2 3">
    <name type="scientific">Daphnia sinensis</name>
    <dbReference type="NCBI Taxonomy" id="1820382"/>
    <lineage>
        <taxon>Eukaryota</taxon>
        <taxon>Metazoa</taxon>
        <taxon>Ecdysozoa</taxon>
        <taxon>Arthropoda</taxon>
        <taxon>Crustacea</taxon>
        <taxon>Branchiopoda</taxon>
        <taxon>Diplostraca</taxon>
        <taxon>Cladocera</taxon>
        <taxon>Anomopoda</taxon>
        <taxon>Daphniidae</taxon>
        <taxon>Daphnia</taxon>
        <taxon>Daphnia similis group</taxon>
    </lineage>
</organism>
<feature type="region of interest" description="Disordered" evidence="1">
    <location>
        <begin position="25"/>
        <end position="51"/>
    </location>
</feature>
<dbReference type="EMBL" id="WJBH02000001">
    <property type="protein sequence ID" value="KAI9564498.1"/>
    <property type="molecule type" value="Genomic_DNA"/>
</dbReference>
<sequence length="115" mass="13144">MFYNEIKATDNYLKSGVEQNEISKEYHDSLPEKRSSVPKTQNLGRVSPTFEGFDEKTSAALKSENHTMKHLGNSQHAVPITMNTCQKKDIPDVDGYFSDFTNDTDNDIEEEFDFD</sequence>
<comment type="caution">
    <text evidence="2">The sequence shown here is derived from an EMBL/GenBank/DDBJ whole genome shotgun (WGS) entry which is preliminary data.</text>
</comment>
<gene>
    <name evidence="2" type="ORF">GHT06_008237</name>
</gene>
<protein>
    <submittedName>
        <fullName evidence="2">Uncharacterized protein</fullName>
    </submittedName>
</protein>
<proteinExistence type="predicted"/>
<keyword evidence="3" id="KW-1185">Reference proteome</keyword>
<reference evidence="2 3" key="1">
    <citation type="submission" date="2022-05" db="EMBL/GenBank/DDBJ databases">
        <title>A multi-omics perspective on studying reproductive biology in Daphnia sinensis.</title>
        <authorList>
            <person name="Jia J."/>
        </authorList>
    </citation>
    <scope>NUCLEOTIDE SEQUENCE [LARGE SCALE GENOMIC DNA]</scope>
    <source>
        <strain evidence="2 3">WSL</strain>
    </source>
</reference>
<accession>A0AAD5LUX4</accession>
<name>A0AAD5LUX4_9CRUS</name>
<dbReference type="AlphaFoldDB" id="A0AAD5LUX4"/>
<evidence type="ECO:0000313" key="3">
    <source>
        <dbReference type="Proteomes" id="UP000820818"/>
    </source>
</evidence>